<sequence length="457" mass="48228">MGVLSSMYVATSGLNAMGTDMSVIGNNITNLNTVGFKQGRAVFANVYGQTMTGRSNTVNTSQPGSGVYVDAIQQEFTQGSVQASTNALDLAIQGNGFLTVRSKDGQKFYTRNGELALDKTGRIVDTSNRALQGYMNKNGRIQPVLSDILVPQTTVPPKATQNVFSRINLDAGMTEKLKEGREFEKSSNIFDSLGIQHLLTYKFIPTSVAGQWAFQATMDGASLTKGGGSISYPPLGRKTPKTLKGMVGLIQFDGNGNVKSVNYGGSPLKRDANGVVHALYQTTLADKAATPVSFDVVIPTKGQTIRPNRINGVTQQVLQLTQYNAPSSTVEETQDGHKSGDLNNLAIGRDGKIVGSFSNGVQKVLGVVAIASFNNPGGLASVGGNAYIESIASGVPNFGRPGQGGRGALLSNSLELSTTDLGRQMVDMITAERGYQASASIIATDNTILNTLLTRIG</sequence>
<evidence type="ECO:0000256" key="2">
    <source>
        <dbReference type="ARBA" id="ARBA00009677"/>
    </source>
</evidence>
<dbReference type="InterPro" id="IPR001444">
    <property type="entry name" value="Flag_bb_rod_N"/>
</dbReference>
<reference evidence="10 11" key="2">
    <citation type="journal article" date="2015" name="Biomed. Res. Int.">
        <title>Effects of Arsenite Resistance on the Growth and Functional Gene Expression of Leptospirillum ferriphilum and Acidithiobacillus thiooxidans in Pure Culture and Coculture.</title>
        <authorList>
            <person name="Jiang H."/>
            <person name="Liang Y."/>
            <person name="Yin H."/>
            <person name="Xiao Y."/>
            <person name="Guo X."/>
            <person name="Xu Y."/>
            <person name="Hu Q."/>
            <person name="Liu H."/>
            <person name="Liu X."/>
        </authorList>
    </citation>
    <scope>NUCLEOTIDE SEQUENCE [LARGE SCALE GENOMIC DNA]</scope>
    <source>
        <strain evidence="10 11">YSK</strain>
    </source>
</reference>
<dbReference type="PANTHER" id="PTHR30435:SF1">
    <property type="entry name" value="FLAGELLAR HOOK PROTEIN FLGE"/>
    <property type="match status" value="1"/>
</dbReference>
<evidence type="ECO:0000259" key="8">
    <source>
        <dbReference type="Pfam" id="PF07559"/>
    </source>
</evidence>
<proteinExistence type="inferred from homology"/>
<dbReference type="OrthoDB" id="9804559at2"/>
<dbReference type="SUPFAM" id="SSF117143">
    <property type="entry name" value="Flagellar hook protein flgE"/>
    <property type="match status" value="1"/>
</dbReference>
<reference evidence="11" key="1">
    <citation type="submission" date="2014-02" db="EMBL/GenBank/DDBJ databases">
        <title>Complete genome sequence and comparative genomic analysis of the nitrogen-fixing bacterium Leptospirillum ferriphilum YSK.</title>
        <authorList>
            <person name="Guo X."/>
            <person name="Yin H."/>
            <person name="Liang Y."/>
            <person name="Hu Q."/>
            <person name="Ma L."/>
            <person name="Xiao Y."/>
            <person name="Zhang X."/>
            <person name="Qiu G."/>
            <person name="Liu X."/>
        </authorList>
    </citation>
    <scope>NUCLEOTIDE SEQUENCE [LARGE SCALE GENOMIC DNA]</scope>
    <source>
        <strain evidence="11">YSK</strain>
    </source>
</reference>
<dbReference type="InterPro" id="IPR011491">
    <property type="entry name" value="FlgE_D2"/>
</dbReference>
<dbReference type="GO" id="GO:0009425">
    <property type="term" value="C:bacterial-type flagellum basal body"/>
    <property type="evidence" value="ECO:0007669"/>
    <property type="project" value="UniProtKB-SubCell"/>
</dbReference>
<evidence type="ECO:0000256" key="5">
    <source>
        <dbReference type="RuleBase" id="RU362116"/>
    </source>
</evidence>
<feature type="domain" description="Flagellar hook protein FlgE D2" evidence="8">
    <location>
        <begin position="182"/>
        <end position="337"/>
    </location>
</feature>
<dbReference type="InterPro" id="IPR053967">
    <property type="entry name" value="LlgE_F_G-like_D1"/>
</dbReference>
<dbReference type="Proteomes" id="UP000027059">
    <property type="component" value="Chromosome"/>
</dbReference>
<dbReference type="GO" id="GO:0005829">
    <property type="term" value="C:cytosol"/>
    <property type="evidence" value="ECO:0007669"/>
    <property type="project" value="TreeGrafter"/>
</dbReference>
<dbReference type="KEGG" id="lfp:Y981_01300"/>
<dbReference type="Pfam" id="PF06429">
    <property type="entry name" value="Flg_bbr_C"/>
    <property type="match status" value="1"/>
</dbReference>
<evidence type="ECO:0000256" key="3">
    <source>
        <dbReference type="ARBA" id="ARBA00019015"/>
    </source>
</evidence>
<comment type="subcellular location">
    <subcellularLocation>
        <location evidence="1 5">Bacterial flagellum basal body</location>
    </subcellularLocation>
</comment>
<keyword evidence="10" id="KW-0282">Flagellum</keyword>
<evidence type="ECO:0000256" key="4">
    <source>
        <dbReference type="ARBA" id="ARBA00023143"/>
    </source>
</evidence>
<feature type="domain" description="Flagellar basal-body/hook protein C-terminal" evidence="7">
    <location>
        <begin position="411"/>
        <end position="453"/>
    </location>
</feature>
<dbReference type="InterPro" id="IPR020013">
    <property type="entry name" value="Flagellar_FlgE/F/G"/>
</dbReference>
<organism evidence="10 11">
    <name type="scientific">Leptospirillum ferriphilum YSK</name>
    <dbReference type="NCBI Taxonomy" id="1441628"/>
    <lineage>
        <taxon>Bacteria</taxon>
        <taxon>Pseudomonadati</taxon>
        <taxon>Nitrospirota</taxon>
        <taxon>Nitrospiria</taxon>
        <taxon>Nitrospirales</taxon>
        <taxon>Nitrospiraceae</taxon>
        <taxon>Leptospirillum</taxon>
    </lineage>
</organism>
<evidence type="ECO:0000259" key="7">
    <source>
        <dbReference type="Pfam" id="PF06429"/>
    </source>
</evidence>
<dbReference type="EMBL" id="CP007243">
    <property type="protein sequence ID" value="AIA29948.1"/>
    <property type="molecule type" value="Genomic_DNA"/>
</dbReference>
<keyword evidence="4 5" id="KW-0975">Bacterial flagellum</keyword>
<protein>
    <recommendedName>
        <fullName evidence="3 5">Flagellar hook protein FlgE</fullName>
    </recommendedName>
</protein>
<dbReference type="Pfam" id="PF22692">
    <property type="entry name" value="LlgE_F_G_D1"/>
    <property type="match status" value="1"/>
</dbReference>
<dbReference type="InterPro" id="IPR037925">
    <property type="entry name" value="FlgE/F/G-like"/>
</dbReference>
<feature type="domain" description="Flagellar hook protein FlgE/F/G-like D1" evidence="9">
    <location>
        <begin position="91"/>
        <end position="154"/>
    </location>
</feature>
<comment type="similarity">
    <text evidence="2 5">Belongs to the flagella basal body rod proteins family.</text>
</comment>
<dbReference type="Gene3D" id="2.60.98.20">
    <property type="entry name" value="Flagellar hook protein FlgE"/>
    <property type="match status" value="1"/>
</dbReference>
<evidence type="ECO:0000259" key="9">
    <source>
        <dbReference type="Pfam" id="PF22692"/>
    </source>
</evidence>
<keyword evidence="10" id="KW-0969">Cilium</keyword>
<name>A0A059XT09_9BACT</name>
<dbReference type="HOGENOM" id="CLU_013687_2_4_0"/>
<dbReference type="GO" id="GO:0071978">
    <property type="term" value="P:bacterial-type flagellum-dependent swarming motility"/>
    <property type="evidence" value="ECO:0007669"/>
    <property type="project" value="TreeGrafter"/>
</dbReference>
<comment type="function">
    <text evidence="5">A flexible structure which links the flagellar filament to the drive apparatus in the basal body.</text>
</comment>
<evidence type="ECO:0000313" key="10">
    <source>
        <dbReference type="EMBL" id="AIA29948.1"/>
    </source>
</evidence>
<evidence type="ECO:0000259" key="6">
    <source>
        <dbReference type="Pfam" id="PF00460"/>
    </source>
</evidence>
<evidence type="ECO:0000256" key="1">
    <source>
        <dbReference type="ARBA" id="ARBA00004117"/>
    </source>
</evidence>
<dbReference type="GO" id="GO:0009424">
    <property type="term" value="C:bacterial-type flagellum hook"/>
    <property type="evidence" value="ECO:0007669"/>
    <property type="project" value="TreeGrafter"/>
</dbReference>
<dbReference type="PANTHER" id="PTHR30435">
    <property type="entry name" value="FLAGELLAR PROTEIN"/>
    <property type="match status" value="1"/>
</dbReference>
<dbReference type="NCBIfam" id="TIGR03506">
    <property type="entry name" value="FlgEFG_subfam"/>
    <property type="match status" value="1"/>
</dbReference>
<gene>
    <name evidence="10" type="ORF">Y981_01300</name>
</gene>
<dbReference type="Pfam" id="PF07559">
    <property type="entry name" value="FlgE_D2"/>
    <property type="match status" value="1"/>
</dbReference>
<keyword evidence="10" id="KW-0966">Cell projection</keyword>
<dbReference type="RefSeq" id="WP_014960004.1">
    <property type="nucleotide sequence ID" value="NZ_CP007243.1"/>
</dbReference>
<dbReference type="Pfam" id="PF00460">
    <property type="entry name" value="Flg_bb_rod"/>
    <property type="match status" value="1"/>
</dbReference>
<dbReference type="AlphaFoldDB" id="A0A059XT09"/>
<feature type="domain" description="Flagellar basal body rod protein N-terminal" evidence="6">
    <location>
        <begin position="7"/>
        <end position="37"/>
    </location>
</feature>
<keyword evidence="11" id="KW-1185">Reference proteome</keyword>
<dbReference type="InterPro" id="IPR037058">
    <property type="entry name" value="Falgellar_hook_FlgE_sf"/>
</dbReference>
<evidence type="ECO:0000313" key="11">
    <source>
        <dbReference type="Proteomes" id="UP000027059"/>
    </source>
</evidence>
<dbReference type="InterPro" id="IPR010930">
    <property type="entry name" value="Flg_bb/hook_C_dom"/>
</dbReference>
<accession>A0A059XT09</accession>